<proteinExistence type="predicted"/>
<reference evidence="1 2" key="1">
    <citation type="submission" date="2010-09" db="EMBL/GenBank/DDBJ databases">
        <authorList>
            <person name="Durkin A.S."/>
            <person name="Madupu R."/>
            <person name="Torralba M."/>
            <person name="Gillis M."/>
            <person name="Methe B."/>
            <person name="Sutton G."/>
            <person name="Nelson K.E."/>
        </authorList>
    </citation>
    <scope>NUCLEOTIDE SEQUENCE [LARGE SCALE GENOMIC DNA]</scope>
    <source>
        <strain evidence="1 2">LactinV 01V1-a</strain>
    </source>
</reference>
<comment type="caution">
    <text evidence="1">The sequence shown here is derived from an EMBL/GenBank/DDBJ whole genome shotgun (WGS) entry which is preliminary data.</text>
</comment>
<gene>
    <name evidence="1" type="ORF">HMPREF9211_1569</name>
</gene>
<dbReference type="AlphaFoldDB" id="E1NR28"/>
<protein>
    <submittedName>
        <fullName evidence="1">Uncharacterized protein</fullName>
    </submittedName>
</protein>
<name>E1NR28_9LACO</name>
<evidence type="ECO:0000313" key="2">
    <source>
        <dbReference type="Proteomes" id="UP000003648"/>
    </source>
</evidence>
<evidence type="ECO:0000313" key="1">
    <source>
        <dbReference type="EMBL" id="EFO71437.1"/>
    </source>
</evidence>
<organism evidence="1 2">
    <name type="scientific">Lactobacillus iners LactinV 01V1-a</name>
    <dbReference type="NCBI Taxonomy" id="879297"/>
    <lineage>
        <taxon>Bacteria</taxon>
        <taxon>Bacillati</taxon>
        <taxon>Bacillota</taxon>
        <taxon>Bacilli</taxon>
        <taxon>Lactobacillales</taxon>
        <taxon>Lactobacillaceae</taxon>
        <taxon>Lactobacillus</taxon>
    </lineage>
</organism>
<dbReference type="Proteomes" id="UP000003648">
    <property type="component" value="Unassembled WGS sequence"/>
</dbReference>
<accession>E1NR28</accession>
<dbReference type="EMBL" id="AEHQ01000003">
    <property type="protein sequence ID" value="EFO71437.1"/>
    <property type="molecule type" value="Genomic_DNA"/>
</dbReference>
<sequence length="55" mass="6382">MKKIQENIFWNNIKNIDGDFYTDSFIFNQDLLANVISLNQGGFVRTYLLFGCSSK</sequence>